<keyword evidence="4" id="KW-1185">Reference proteome</keyword>
<gene>
    <name evidence="3" type="ORF">PGT21_013809</name>
</gene>
<dbReference type="EMBL" id="VSWC01000118">
    <property type="protein sequence ID" value="KAA1083990.1"/>
    <property type="molecule type" value="Genomic_DNA"/>
</dbReference>
<dbReference type="InterPro" id="IPR000868">
    <property type="entry name" value="Isochorismatase-like_dom"/>
</dbReference>
<dbReference type="AlphaFoldDB" id="A0A5B0N7C6"/>
<protein>
    <recommendedName>
        <fullName evidence="2">Isochorismatase-like domain-containing protein</fullName>
    </recommendedName>
</protein>
<dbReference type="InterPro" id="IPR036380">
    <property type="entry name" value="Isochorismatase-like_sf"/>
</dbReference>
<reference evidence="3 4" key="1">
    <citation type="submission" date="2019-05" db="EMBL/GenBank/DDBJ databases">
        <title>Emergence of the Ug99 lineage of the wheat stem rust pathogen through somatic hybridization.</title>
        <authorList>
            <person name="Li F."/>
            <person name="Upadhyaya N.M."/>
            <person name="Sperschneider J."/>
            <person name="Matny O."/>
            <person name="Nguyen-Phuc H."/>
            <person name="Mago R."/>
            <person name="Raley C."/>
            <person name="Miller M.E."/>
            <person name="Silverstein K.A.T."/>
            <person name="Henningsen E."/>
            <person name="Hirsch C.D."/>
            <person name="Visser B."/>
            <person name="Pretorius Z.A."/>
            <person name="Steffenson B.J."/>
            <person name="Schwessinger B."/>
            <person name="Dodds P.N."/>
            <person name="Figueroa M."/>
        </authorList>
    </citation>
    <scope>NUCLEOTIDE SEQUENCE [LARGE SCALE GENOMIC DNA]</scope>
    <source>
        <strain evidence="3">21-0</strain>
    </source>
</reference>
<evidence type="ECO:0000259" key="2">
    <source>
        <dbReference type="Pfam" id="PF00857"/>
    </source>
</evidence>
<comment type="caution">
    <text evidence="3">The sequence shown here is derived from an EMBL/GenBank/DDBJ whole genome shotgun (WGS) entry which is preliminary data.</text>
</comment>
<evidence type="ECO:0000313" key="3">
    <source>
        <dbReference type="EMBL" id="KAA1083990.1"/>
    </source>
</evidence>
<evidence type="ECO:0000313" key="4">
    <source>
        <dbReference type="Proteomes" id="UP000324748"/>
    </source>
</evidence>
<dbReference type="Proteomes" id="UP000324748">
    <property type="component" value="Unassembled WGS sequence"/>
</dbReference>
<dbReference type="Pfam" id="PF00857">
    <property type="entry name" value="Isochorismatase"/>
    <property type="match status" value="1"/>
</dbReference>
<comment type="similarity">
    <text evidence="1">Belongs to the isochorismatase family.</text>
</comment>
<dbReference type="OrthoDB" id="3341310at2759"/>
<name>A0A5B0N7C6_PUCGR</name>
<dbReference type="Gene3D" id="3.40.50.850">
    <property type="entry name" value="Isochorismatase-like"/>
    <property type="match status" value="1"/>
</dbReference>
<accession>A0A5B0N7C6</accession>
<dbReference type="SUPFAM" id="SSF52499">
    <property type="entry name" value="Isochorismatase-like hydrolases"/>
    <property type="match status" value="1"/>
</dbReference>
<evidence type="ECO:0000256" key="1">
    <source>
        <dbReference type="ARBA" id="ARBA00006336"/>
    </source>
</evidence>
<organism evidence="3 4">
    <name type="scientific">Puccinia graminis f. sp. tritici</name>
    <dbReference type="NCBI Taxonomy" id="56615"/>
    <lineage>
        <taxon>Eukaryota</taxon>
        <taxon>Fungi</taxon>
        <taxon>Dikarya</taxon>
        <taxon>Basidiomycota</taxon>
        <taxon>Pucciniomycotina</taxon>
        <taxon>Pucciniomycetes</taxon>
        <taxon>Pucciniales</taxon>
        <taxon>Pucciniaceae</taxon>
        <taxon>Puccinia</taxon>
    </lineage>
</organism>
<proteinExistence type="inferred from homology"/>
<feature type="domain" description="Isochorismatase-like" evidence="2">
    <location>
        <begin position="9"/>
        <end position="67"/>
    </location>
</feature>
<sequence>MTEDDDDLLNDYLRSLSVRNLFCMGLAGDYCVSATCHSALRLGYRVYWIRSGIRSVSGSSGQLSIERSLCSSSSSSSSSPSSSSFELIENQMETIKKLSL</sequence>